<dbReference type="Proteomes" id="UP000658258">
    <property type="component" value="Unassembled WGS sequence"/>
</dbReference>
<dbReference type="EMBL" id="BNAG01000001">
    <property type="protein sequence ID" value="GHE53446.1"/>
    <property type="molecule type" value="Genomic_DNA"/>
</dbReference>
<feature type="transmembrane region" description="Helical" evidence="5">
    <location>
        <begin position="146"/>
        <end position="167"/>
    </location>
</feature>
<accession>A0ABQ3I349</accession>
<feature type="transmembrane region" description="Helical" evidence="5">
    <location>
        <begin position="174"/>
        <end position="193"/>
    </location>
</feature>
<dbReference type="PANTHER" id="PTHR37422:SF13">
    <property type="entry name" value="LIPOPOLYSACCHARIDE BIOSYNTHESIS PROTEIN PA4999-RELATED"/>
    <property type="match status" value="1"/>
</dbReference>
<keyword evidence="2 5" id="KW-0812">Transmembrane</keyword>
<comment type="subcellular location">
    <subcellularLocation>
        <location evidence="1">Membrane</location>
        <topology evidence="1">Multi-pass membrane protein</topology>
    </subcellularLocation>
</comment>
<dbReference type="Pfam" id="PF04932">
    <property type="entry name" value="Wzy_C"/>
    <property type="match status" value="1"/>
</dbReference>
<dbReference type="InterPro" id="IPR007016">
    <property type="entry name" value="O-antigen_ligase-rel_domated"/>
</dbReference>
<proteinExistence type="predicted"/>
<feature type="transmembrane region" description="Helical" evidence="5">
    <location>
        <begin position="27"/>
        <end position="46"/>
    </location>
</feature>
<keyword evidence="8" id="KW-1185">Reference proteome</keyword>
<evidence type="ECO:0000256" key="3">
    <source>
        <dbReference type="ARBA" id="ARBA00022989"/>
    </source>
</evidence>
<feature type="transmembrane region" description="Helical" evidence="5">
    <location>
        <begin position="361"/>
        <end position="378"/>
    </location>
</feature>
<dbReference type="InterPro" id="IPR051533">
    <property type="entry name" value="WaaL-like"/>
</dbReference>
<feature type="transmembrane region" description="Helical" evidence="5">
    <location>
        <begin position="58"/>
        <end position="77"/>
    </location>
</feature>
<organism evidence="7 8">
    <name type="scientific">Roseivirga thermotolerans</name>
    <dbReference type="NCBI Taxonomy" id="1758176"/>
    <lineage>
        <taxon>Bacteria</taxon>
        <taxon>Pseudomonadati</taxon>
        <taxon>Bacteroidota</taxon>
        <taxon>Cytophagia</taxon>
        <taxon>Cytophagales</taxon>
        <taxon>Roseivirgaceae</taxon>
        <taxon>Roseivirga</taxon>
    </lineage>
</organism>
<reference evidence="8" key="1">
    <citation type="journal article" date="2019" name="Int. J. Syst. Evol. Microbiol.">
        <title>The Global Catalogue of Microorganisms (GCM) 10K type strain sequencing project: providing services to taxonomists for standard genome sequencing and annotation.</title>
        <authorList>
            <consortium name="The Broad Institute Genomics Platform"/>
            <consortium name="The Broad Institute Genome Sequencing Center for Infectious Disease"/>
            <person name="Wu L."/>
            <person name="Ma J."/>
        </authorList>
    </citation>
    <scope>NUCLEOTIDE SEQUENCE [LARGE SCALE GENOMIC DNA]</scope>
    <source>
        <strain evidence="8">CGMCC 1.15111</strain>
    </source>
</reference>
<feature type="transmembrane region" description="Helical" evidence="5">
    <location>
        <begin position="222"/>
        <end position="240"/>
    </location>
</feature>
<evidence type="ECO:0000313" key="7">
    <source>
        <dbReference type="EMBL" id="GHE53446.1"/>
    </source>
</evidence>
<gene>
    <name evidence="7" type="ORF">GCM10011340_04950</name>
</gene>
<keyword evidence="3 5" id="KW-1133">Transmembrane helix</keyword>
<protein>
    <recommendedName>
        <fullName evidence="6">O-antigen ligase-related domain-containing protein</fullName>
    </recommendedName>
</protein>
<evidence type="ECO:0000256" key="4">
    <source>
        <dbReference type="ARBA" id="ARBA00023136"/>
    </source>
</evidence>
<comment type="caution">
    <text evidence="7">The sequence shown here is derived from an EMBL/GenBank/DDBJ whole genome shotgun (WGS) entry which is preliminary data.</text>
</comment>
<keyword evidence="4 5" id="KW-0472">Membrane</keyword>
<feature type="transmembrane region" description="Helical" evidence="5">
    <location>
        <begin position="384"/>
        <end position="400"/>
    </location>
</feature>
<feature type="transmembrane region" description="Helical" evidence="5">
    <location>
        <begin position="89"/>
        <end position="108"/>
    </location>
</feature>
<evidence type="ECO:0000256" key="2">
    <source>
        <dbReference type="ARBA" id="ARBA00022692"/>
    </source>
</evidence>
<feature type="transmembrane region" description="Helical" evidence="5">
    <location>
        <begin position="115"/>
        <end position="134"/>
    </location>
</feature>
<evidence type="ECO:0000259" key="6">
    <source>
        <dbReference type="Pfam" id="PF04932"/>
    </source>
</evidence>
<evidence type="ECO:0000256" key="1">
    <source>
        <dbReference type="ARBA" id="ARBA00004141"/>
    </source>
</evidence>
<dbReference type="RefSeq" id="WP_189628603.1">
    <property type="nucleotide sequence ID" value="NZ_BNAG01000001.1"/>
</dbReference>
<evidence type="ECO:0000313" key="8">
    <source>
        <dbReference type="Proteomes" id="UP000658258"/>
    </source>
</evidence>
<sequence length="417" mass="47509">MLRKVLVLLTFFLIGIGKNLPYDGLYFFGLSFGDFLLLALLFEVIISKRPELYEVYRSKLNVPLVLIGIWHVLSSLLNASRYGLEFVDLFEGLRVFYYILILWFSAYYSLFYRGWVIVFFNFGVIVSGIVAYNNPMNPDLIGTIQIFNPNVIGNILVFSSLFCIYGLKIDKRKTIRRILVIQFFTCFVIGLFTFSKATWLMLVVCQIVFFSHFWKYLTNLSLYKRLTAFLVLVVGIYWLTQTEEFQAAWKLGTVLLESKIAVSGFGESAGGGSSVGARVGLSYSGFLMAAEHPVFGVGVGNFERVNDSMSDILGLYYYKDDNANSLIFHLMATIGFVGFAFFAVILLNFFKVLFSLRKKGIVSFAQVMLTILIVGVSINFQRELFTTYFFWFFYGFVFMLNSESKYDQSSVAGSVNL</sequence>
<dbReference type="PANTHER" id="PTHR37422">
    <property type="entry name" value="TEICHURONIC ACID BIOSYNTHESIS PROTEIN TUAE"/>
    <property type="match status" value="1"/>
</dbReference>
<feature type="transmembrane region" description="Helical" evidence="5">
    <location>
        <begin position="326"/>
        <end position="349"/>
    </location>
</feature>
<name>A0ABQ3I349_9BACT</name>
<feature type="domain" description="O-antigen ligase-related" evidence="6">
    <location>
        <begin position="183"/>
        <end position="343"/>
    </location>
</feature>
<evidence type="ECO:0000256" key="5">
    <source>
        <dbReference type="SAM" id="Phobius"/>
    </source>
</evidence>